<organism evidence="1">
    <name type="scientific">Latid herpesvirus 1</name>
    <dbReference type="NCBI Taxonomy" id="3096545"/>
    <lineage>
        <taxon>Viruses</taxon>
        <taxon>Duplodnaviria</taxon>
        <taxon>Heunggongvirae</taxon>
        <taxon>Peploviricota</taxon>
        <taxon>Herviviricetes</taxon>
        <taxon>Herpesvirales</taxon>
    </lineage>
</organism>
<reference evidence="1" key="1">
    <citation type="submission" date="2023-06" db="EMBL/GenBank/DDBJ databases">
        <authorList>
            <person name="Mercer L.K."/>
            <person name="Harding E.F."/>
            <person name="Sridhar T."/>
            <person name="White P.A."/>
        </authorList>
    </citation>
    <scope>NUCLEOTIDE SEQUENCE</scope>
</reference>
<name>A0AB33V6N1_9VIRU</name>
<evidence type="ECO:0000313" key="1">
    <source>
        <dbReference type="EMBL" id="DBA59413.1"/>
    </source>
</evidence>
<reference evidence="1" key="2">
    <citation type="journal article" date="2024" name="Virology">
        <title>Novel viruses discovered in metatranscriptomic analysis of farmed barramundi in Asia and Australia.</title>
        <authorList>
            <person name="Mercer L.K."/>
            <person name="Harding E.F."/>
            <person name="Sridhar T."/>
            <person name="White P.A."/>
        </authorList>
    </citation>
    <scope>NUCLEOTIDE SEQUENCE</scope>
</reference>
<dbReference type="EMBL" id="BK064844">
    <property type="protein sequence ID" value="DBA59413.1"/>
    <property type="molecule type" value="Genomic_DNA"/>
</dbReference>
<accession>A0AB33V6N1</accession>
<protein>
    <submittedName>
        <fullName evidence="1">Core protein</fullName>
    </submittedName>
</protein>
<sequence length="652" mass="72940">MYRLGQGAQIQAAMVANQATILRDGIAVTVKDDDELLRKLITFIQRLSHRRKLTIRLISGTPFWDQVREVLLTDRLFANAVSEMANTFDIHYAVDDYCTKMLLEMFPEFTHEMQQLAGALAKSLMRGHFHGHAQEMFKRHLTWTAATGFTPCGFIPMEDIGKSPQSMTFLSRGEVESLAEGEDAMFSRGLFGDLFEPRDFRRLTLKIPGAPPSVARTVGILYNKLVPRMDADDARLLGLTLIGIMRRHYSSYLPYIPPVNLTETRMVYAVDTDECYAIDKAGHIFRSFGDPMGGPVLSSPVFTMRDYSKKFQGLLTDYMKAASMNAKRTVVTAPQYPKRGERLEGLFSRELAQGGVTRATYENLLQYTGALNQHRRAMVADGAAAGLVAAHQSGLTDPNSTALNHLLRTNAGILQDNLFQDFNERLATLKDDSERYGTVREFLSAIETKNFTMADNLLNRCHGADRDSLERLLALVGKGDGHRGEIPEIHRLPEHTKLLCSFTTNISLPEIEELLHLWTVMWESTLTETNLFTRRKHALQYTTEGAHSKEPGVPLQLKFLELLNAPGPFVGKLYPNKQSTLTFTELMVLTEKIDPLCIPEIFANQIGLCPSDVRLKQMDLPPQAAPSSAPHTATGPVQTMIQECTTINASEK</sequence>
<proteinExistence type="predicted"/>